<geneLocation type="plasmid" evidence="1 2">
    <name>pTHEAM01</name>
</geneLocation>
<sequence>MIYLDFGEKVFLAPVFAGMEHPYDVLEGRQFLIKGASDLIVVFYPERATCDSPWECQPAEVFNTVWKAPVLQGSTEDIVEYLEPIYPLTPARITPLTEPLPEVEVKDLERKRLNRVKNWLRFMRKVKKENPDWLVFPLTLSTLRLNYNEFRRLKRDYAYFIGLDEDTIEEMARSSEVSLVSCAISSLKEGLIRNGFEELVQTFIPSPEELDSYSTAVFLQGNRAQDPVYRKVSLEGIRKELKKELQEVENDHQD</sequence>
<dbReference type="Proteomes" id="UP000006362">
    <property type="component" value="Plasmid pTHEAM01"/>
</dbReference>
<protein>
    <submittedName>
        <fullName evidence="1">Uncharacterized protein</fullName>
    </submittedName>
</protein>
<dbReference type="EMBL" id="CP002445">
    <property type="protein sequence ID" value="ADU97724.1"/>
    <property type="molecule type" value="Genomic_DNA"/>
</dbReference>
<keyword evidence="2" id="KW-1185">Reference proteome</keyword>
<keyword evidence="1" id="KW-0614">Plasmid</keyword>
<dbReference type="KEGG" id="tam:Theam_1768"/>
<gene>
    <name evidence="1" type="ordered locus">Theam_1768</name>
</gene>
<evidence type="ECO:0000313" key="2">
    <source>
        <dbReference type="Proteomes" id="UP000006362"/>
    </source>
</evidence>
<accession>E8T703</accession>
<organism evidence="1 2">
    <name type="scientific">Thermovibrio ammonificans (strain DSM 15698 / JCM 12110 / HB-1)</name>
    <dbReference type="NCBI Taxonomy" id="648996"/>
    <lineage>
        <taxon>Bacteria</taxon>
        <taxon>Pseudomonadati</taxon>
        <taxon>Aquificota</taxon>
        <taxon>Aquificia</taxon>
        <taxon>Desulfurobacteriales</taxon>
        <taxon>Desulfurobacteriaceae</taxon>
        <taxon>Thermovibrio</taxon>
    </lineage>
</organism>
<evidence type="ECO:0000313" key="1">
    <source>
        <dbReference type="EMBL" id="ADU97724.1"/>
    </source>
</evidence>
<name>E8T703_THEA1</name>
<dbReference type="RefSeq" id="WP_013524928.1">
    <property type="nucleotide sequence ID" value="NC_014917.1"/>
</dbReference>
<dbReference type="HOGENOM" id="CLU_1093872_0_0_0"/>
<reference evidence="1" key="1">
    <citation type="submission" date="2011-01" db="EMBL/GenBank/DDBJ databases">
        <title>Complete sequence of plasmid of Thermovibrio ammonificans HB-1.</title>
        <authorList>
            <consortium name="US DOE Joint Genome Institute"/>
            <person name="Lucas S."/>
            <person name="Copeland A."/>
            <person name="Lapidus A."/>
            <person name="Cheng J.-F."/>
            <person name="Goodwin L."/>
            <person name="Pitluck S."/>
            <person name="Davenport K."/>
            <person name="Detter J.C."/>
            <person name="Han C."/>
            <person name="Tapia R."/>
            <person name="Land M."/>
            <person name="Hauser L."/>
            <person name="Kyrpides N."/>
            <person name="Ivanova N."/>
            <person name="Ovchinnikova G."/>
            <person name="Vetriani C."/>
            <person name="Woyke T."/>
        </authorList>
    </citation>
    <scope>NUCLEOTIDE SEQUENCE [LARGE SCALE GENOMIC DNA]</scope>
    <source>
        <strain evidence="1">HB-1</strain>
        <plasmid evidence="1">pTHEAM01</plasmid>
    </source>
</reference>
<proteinExistence type="predicted"/>
<dbReference type="AlphaFoldDB" id="E8T703"/>